<feature type="signal peptide" evidence="1">
    <location>
        <begin position="1"/>
        <end position="25"/>
    </location>
</feature>
<proteinExistence type="predicted"/>
<dbReference type="PANTHER" id="PTHR31013:SF2">
    <property type="entry name" value="THAUMATIN-LIKE PROTEIN"/>
    <property type="match status" value="1"/>
</dbReference>
<evidence type="ECO:0000313" key="3">
    <source>
        <dbReference type="Proteomes" id="UP001152888"/>
    </source>
</evidence>
<dbReference type="AlphaFoldDB" id="A0A9P0PV62"/>
<dbReference type="SMART" id="SM00205">
    <property type="entry name" value="THN"/>
    <property type="match status" value="1"/>
</dbReference>
<dbReference type="InterPro" id="IPR001938">
    <property type="entry name" value="Thaumatin"/>
</dbReference>
<dbReference type="Pfam" id="PF00314">
    <property type="entry name" value="Thaumatin"/>
    <property type="match status" value="1"/>
</dbReference>
<dbReference type="SUPFAM" id="SSF49870">
    <property type="entry name" value="Osmotin, thaumatin-like protein"/>
    <property type="match status" value="1"/>
</dbReference>
<dbReference type="PROSITE" id="PS51367">
    <property type="entry name" value="THAUMATIN_2"/>
    <property type="match status" value="1"/>
</dbReference>
<dbReference type="OrthoDB" id="430315at2759"/>
<keyword evidence="3" id="KW-1185">Reference proteome</keyword>
<gene>
    <name evidence="2" type="ORF">ACAOBT_LOCUS25361</name>
</gene>
<comment type="caution">
    <text evidence="2">The sequence shown here is derived from an EMBL/GenBank/DDBJ whole genome shotgun (WGS) entry which is preliminary data.</text>
</comment>
<feature type="chain" id="PRO_5040221130" evidence="1">
    <location>
        <begin position="26"/>
        <end position="201"/>
    </location>
</feature>
<dbReference type="Gene3D" id="2.60.110.10">
    <property type="entry name" value="Thaumatin"/>
    <property type="match status" value="1"/>
</dbReference>
<dbReference type="InterPro" id="IPR037176">
    <property type="entry name" value="Osmotin/thaumatin-like_sf"/>
</dbReference>
<sequence length="201" mass="22111">MFTSISTTVLVLLGVLAGVVSRVTAEDIAQTHTKGVQIKNRGEVRLTVDMTEEDRFQLPPGQVASIILKDTWSGTISAQPTNCKADTCDGAPHTTAHIQFGGEKGKDRYYISLEEGFNLPMKIQPTGQNNFCKSSTCLEDILEHCPEDQRIKDDNGDTTACKWDVDLFRNYCPHVVITKEDPNHSNAVTCSSSNTYMVLIG</sequence>
<reference evidence="2" key="1">
    <citation type="submission" date="2022-03" db="EMBL/GenBank/DDBJ databases">
        <authorList>
            <person name="Sayadi A."/>
        </authorList>
    </citation>
    <scope>NUCLEOTIDE SEQUENCE</scope>
</reference>
<evidence type="ECO:0000313" key="2">
    <source>
        <dbReference type="EMBL" id="CAH2000124.1"/>
    </source>
</evidence>
<dbReference type="EMBL" id="CAKOFQ010007391">
    <property type="protein sequence ID" value="CAH2000124.1"/>
    <property type="molecule type" value="Genomic_DNA"/>
</dbReference>
<dbReference type="PANTHER" id="PTHR31013">
    <property type="entry name" value="THAUMATIN FAMILY PROTEIN-RELATED"/>
    <property type="match status" value="1"/>
</dbReference>
<protein>
    <submittedName>
        <fullName evidence="2">Uncharacterized protein</fullName>
    </submittedName>
</protein>
<name>A0A9P0PV62_ACAOB</name>
<dbReference type="Proteomes" id="UP001152888">
    <property type="component" value="Unassembled WGS sequence"/>
</dbReference>
<organism evidence="2 3">
    <name type="scientific">Acanthoscelides obtectus</name>
    <name type="common">Bean weevil</name>
    <name type="synonym">Bruchus obtectus</name>
    <dbReference type="NCBI Taxonomy" id="200917"/>
    <lineage>
        <taxon>Eukaryota</taxon>
        <taxon>Metazoa</taxon>
        <taxon>Ecdysozoa</taxon>
        <taxon>Arthropoda</taxon>
        <taxon>Hexapoda</taxon>
        <taxon>Insecta</taxon>
        <taxon>Pterygota</taxon>
        <taxon>Neoptera</taxon>
        <taxon>Endopterygota</taxon>
        <taxon>Coleoptera</taxon>
        <taxon>Polyphaga</taxon>
        <taxon>Cucujiformia</taxon>
        <taxon>Chrysomeloidea</taxon>
        <taxon>Chrysomelidae</taxon>
        <taxon>Bruchinae</taxon>
        <taxon>Bruchini</taxon>
        <taxon>Acanthoscelides</taxon>
    </lineage>
</organism>
<keyword evidence="1" id="KW-0732">Signal</keyword>
<evidence type="ECO:0000256" key="1">
    <source>
        <dbReference type="SAM" id="SignalP"/>
    </source>
</evidence>
<accession>A0A9P0PV62</accession>